<name>A0A059BSA1_EUCGR</name>
<dbReference type="GO" id="GO:0042138">
    <property type="term" value="P:meiotic DNA double-strand break formation"/>
    <property type="evidence" value="ECO:0007669"/>
    <property type="project" value="InterPro"/>
</dbReference>
<sequence length="72" mass="8137">MMSSLIEVLLENDCGRHIRDAMSYLPSDPNDLLFLLGQQNSHDLQLSFCQSAVLQILYCSSLFDENGLTDWA</sequence>
<proteinExistence type="predicted"/>
<dbReference type="STRING" id="71139.A0A059BSA1"/>
<evidence type="ECO:0000313" key="1">
    <source>
        <dbReference type="EMBL" id="KCW68957.1"/>
    </source>
</evidence>
<organism evidence="1">
    <name type="scientific">Eucalyptus grandis</name>
    <name type="common">Flooded gum</name>
    <dbReference type="NCBI Taxonomy" id="71139"/>
    <lineage>
        <taxon>Eukaryota</taxon>
        <taxon>Viridiplantae</taxon>
        <taxon>Streptophyta</taxon>
        <taxon>Embryophyta</taxon>
        <taxon>Tracheophyta</taxon>
        <taxon>Spermatophyta</taxon>
        <taxon>Magnoliopsida</taxon>
        <taxon>eudicotyledons</taxon>
        <taxon>Gunneridae</taxon>
        <taxon>Pentapetalae</taxon>
        <taxon>rosids</taxon>
        <taxon>malvids</taxon>
        <taxon>Myrtales</taxon>
        <taxon>Myrtaceae</taxon>
        <taxon>Myrtoideae</taxon>
        <taxon>Eucalypteae</taxon>
        <taxon>Eucalyptus</taxon>
    </lineage>
</organism>
<gene>
    <name evidence="1" type="ORF">EUGRSUZ_F02519</name>
</gene>
<dbReference type="EMBL" id="KK198758">
    <property type="protein sequence ID" value="KCW68957.1"/>
    <property type="molecule type" value="Genomic_DNA"/>
</dbReference>
<dbReference type="Gramene" id="KCW68957">
    <property type="protein sequence ID" value="KCW68957"/>
    <property type="gene ID" value="EUGRSUZ_F02519"/>
</dbReference>
<dbReference type="AlphaFoldDB" id="A0A059BSA1"/>
<protein>
    <submittedName>
        <fullName evidence="1">Uncharacterized protein</fullName>
    </submittedName>
</protein>
<reference evidence="1" key="1">
    <citation type="submission" date="2013-07" db="EMBL/GenBank/DDBJ databases">
        <title>The genome of Eucalyptus grandis.</title>
        <authorList>
            <person name="Schmutz J."/>
            <person name="Hayes R."/>
            <person name="Myburg A."/>
            <person name="Tuskan G."/>
            <person name="Grattapaglia D."/>
            <person name="Rokhsar D.S."/>
        </authorList>
    </citation>
    <scope>NUCLEOTIDE SEQUENCE</scope>
    <source>
        <tissue evidence="1">Leaf extractions</tissue>
    </source>
</reference>
<dbReference type="PANTHER" id="PTHR36379">
    <property type="entry name" value="PROTEIN PRD1"/>
    <property type="match status" value="1"/>
</dbReference>
<dbReference type="InParanoid" id="A0A059BSA1"/>
<dbReference type="InterPro" id="IPR044968">
    <property type="entry name" value="PRD1"/>
</dbReference>
<dbReference type="PANTHER" id="PTHR36379:SF1">
    <property type="entry name" value="PUTATIVE RECOMBINATION INITIATION DEFECT 1-RELATED"/>
    <property type="match status" value="1"/>
</dbReference>
<accession>A0A059BSA1</accession>